<keyword evidence="2" id="KW-0472">Membrane</keyword>
<dbReference type="KEGG" id="aplc:110975168"/>
<name>A0A8B7XT14_ACAPL</name>
<reference evidence="4" key="1">
    <citation type="submission" date="2025-08" db="UniProtKB">
        <authorList>
            <consortium name="RefSeq"/>
        </authorList>
    </citation>
    <scope>IDENTIFICATION</scope>
</reference>
<dbReference type="OMA" id="HPCQPVY"/>
<dbReference type="OrthoDB" id="10507031at2759"/>
<evidence type="ECO:0000256" key="2">
    <source>
        <dbReference type="SAM" id="Phobius"/>
    </source>
</evidence>
<sequence>MAQNLPPGKTMVSTHLSGDLIIRRVHSGTESGDISKMRRRRLRSIDNTPFEHQLREEKLTKQKSALREDFSRLHDKVQKLKAVLAQRGKSYRVGDGETRQAVPARKHSRDTGSAQVHDNLDAALDSLTHFFLVSLATLLALWLAVNLFRGVAVYLLPELFLECAVVEPAPLTLADAGTEVSHLQARTTLAWQLLFGRHPCQPVYLPCGEHHQVQ</sequence>
<organism evidence="3 4">
    <name type="scientific">Acanthaster planci</name>
    <name type="common">Crown-of-thorns starfish</name>
    <dbReference type="NCBI Taxonomy" id="133434"/>
    <lineage>
        <taxon>Eukaryota</taxon>
        <taxon>Metazoa</taxon>
        <taxon>Echinodermata</taxon>
        <taxon>Eleutherozoa</taxon>
        <taxon>Asterozoa</taxon>
        <taxon>Asteroidea</taxon>
        <taxon>Valvatacea</taxon>
        <taxon>Valvatida</taxon>
        <taxon>Acanthasteridae</taxon>
        <taxon>Acanthaster</taxon>
    </lineage>
</organism>
<dbReference type="AlphaFoldDB" id="A0A8B7XT14"/>
<evidence type="ECO:0000313" key="4">
    <source>
        <dbReference type="RefSeq" id="XP_022083071.1"/>
    </source>
</evidence>
<keyword evidence="2" id="KW-1133">Transmembrane helix</keyword>
<evidence type="ECO:0000256" key="1">
    <source>
        <dbReference type="SAM" id="MobiDB-lite"/>
    </source>
</evidence>
<accession>A0A8B7XT14</accession>
<proteinExistence type="predicted"/>
<keyword evidence="2" id="KW-0812">Transmembrane</keyword>
<dbReference type="Proteomes" id="UP000694845">
    <property type="component" value="Unplaced"/>
</dbReference>
<protein>
    <submittedName>
        <fullName evidence="4">Uncharacterized protein LOC110975168</fullName>
    </submittedName>
</protein>
<keyword evidence="3" id="KW-1185">Reference proteome</keyword>
<feature type="region of interest" description="Disordered" evidence="1">
    <location>
        <begin position="94"/>
        <end position="113"/>
    </location>
</feature>
<dbReference type="GeneID" id="110975168"/>
<dbReference type="RefSeq" id="XP_022083071.1">
    <property type="nucleotide sequence ID" value="XM_022227379.1"/>
</dbReference>
<feature type="transmembrane region" description="Helical" evidence="2">
    <location>
        <begin position="127"/>
        <end position="148"/>
    </location>
</feature>
<evidence type="ECO:0000313" key="3">
    <source>
        <dbReference type="Proteomes" id="UP000694845"/>
    </source>
</evidence>
<gene>
    <name evidence="4" type="primary">LOC110975168</name>
</gene>